<dbReference type="EMBL" id="CAFBNL010000007">
    <property type="protein sequence ID" value="CAB4943445.1"/>
    <property type="molecule type" value="Genomic_DNA"/>
</dbReference>
<dbReference type="PANTHER" id="PTHR12788:SF10">
    <property type="entry name" value="PROTEIN-TYROSINE SULFOTRANSFERASE"/>
    <property type="match status" value="1"/>
</dbReference>
<dbReference type="InterPro" id="IPR027417">
    <property type="entry name" value="P-loop_NTPase"/>
</dbReference>
<organism evidence="2">
    <name type="scientific">freshwater metagenome</name>
    <dbReference type="NCBI Taxonomy" id="449393"/>
    <lineage>
        <taxon>unclassified sequences</taxon>
        <taxon>metagenomes</taxon>
        <taxon>ecological metagenomes</taxon>
    </lineage>
</organism>
<dbReference type="GO" id="GO:0005794">
    <property type="term" value="C:Golgi apparatus"/>
    <property type="evidence" value="ECO:0007669"/>
    <property type="project" value="UniProtKB-ARBA"/>
</dbReference>
<dbReference type="PANTHER" id="PTHR12788">
    <property type="entry name" value="PROTEIN-TYROSINE SULFOTRANSFERASE 2"/>
    <property type="match status" value="1"/>
</dbReference>
<dbReference type="SUPFAM" id="SSF52540">
    <property type="entry name" value="P-loop containing nucleoside triphosphate hydrolases"/>
    <property type="match status" value="1"/>
</dbReference>
<dbReference type="Gene3D" id="3.40.50.300">
    <property type="entry name" value="P-loop containing nucleotide triphosphate hydrolases"/>
    <property type="match status" value="1"/>
</dbReference>
<evidence type="ECO:0000313" key="2">
    <source>
        <dbReference type="EMBL" id="CAB4943445.1"/>
    </source>
</evidence>
<evidence type="ECO:0000256" key="1">
    <source>
        <dbReference type="ARBA" id="ARBA00022679"/>
    </source>
</evidence>
<dbReference type="AlphaFoldDB" id="A0A6J7JJ57"/>
<proteinExistence type="predicted"/>
<sequence>MTQPTELVLLIGAPRSGTTWLQQLLGAHPLVTTPQETDLFSWFLQPLYNSWEREVRGGPTGIEKRRFKGLHSVLDEDQFAAIGSDFLAHVVASAAALKPGSRIVLEKTPGHSLCSSSIALFAPRAKIIHLIRDGRDVASSLVSSGKGWGGWWAPRSVTRSGEVWREYVEGARECAASGDYLEVRYEELQTHGPSTLERVFAHIGVTATLRDCELLIESFALENMVAGETSIVIGGAFAAAATKRNEPSGFFGKGGSGSWRTQWSADELLTFEHTAGSLLIELGYEVSSDWAGTSSQIQRFRRHSLRSERSRNRLDRFVTRLNQLRRKQP</sequence>
<protein>
    <submittedName>
        <fullName evidence="2">Unannotated protein</fullName>
    </submittedName>
</protein>
<dbReference type="InterPro" id="IPR026634">
    <property type="entry name" value="TPST-like"/>
</dbReference>
<accession>A0A6J7JJ57</accession>
<gene>
    <name evidence="2" type="ORF">UFOPK3789_00219</name>
</gene>
<reference evidence="2" key="1">
    <citation type="submission" date="2020-05" db="EMBL/GenBank/DDBJ databases">
        <authorList>
            <person name="Chiriac C."/>
            <person name="Salcher M."/>
            <person name="Ghai R."/>
            <person name="Kavagutti S V."/>
        </authorList>
    </citation>
    <scope>NUCLEOTIDE SEQUENCE</scope>
</reference>
<dbReference type="GO" id="GO:0008476">
    <property type="term" value="F:protein-tyrosine sulfotransferase activity"/>
    <property type="evidence" value="ECO:0007669"/>
    <property type="project" value="InterPro"/>
</dbReference>
<dbReference type="Pfam" id="PF13469">
    <property type="entry name" value="Sulfotransfer_3"/>
    <property type="match status" value="1"/>
</dbReference>
<name>A0A6J7JJ57_9ZZZZ</name>
<keyword evidence="1" id="KW-0808">Transferase</keyword>